<comment type="similarity">
    <text evidence="1">Belongs to the 'phage' integrase family.</text>
</comment>
<dbReference type="PANTHER" id="PTHR30349:SF62">
    <property type="entry name" value="TYPE 1 FIMBRIAE REGULATORY PROTEIN FIMB-RELATED"/>
    <property type="match status" value="1"/>
</dbReference>
<gene>
    <name evidence="8" type="ORF">E2R62_11180</name>
</gene>
<proteinExistence type="inferred from homology"/>
<dbReference type="PROSITE" id="PS51898">
    <property type="entry name" value="TYR_RECOMBINASE"/>
    <property type="match status" value="1"/>
</dbReference>
<evidence type="ECO:0000259" key="7">
    <source>
        <dbReference type="PROSITE" id="PS51898"/>
    </source>
</evidence>
<dbReference type="SUPFAM" id="SSF56349">
    <property type="entry name" value="DNA breaking-rejoining enzymes"/>
    <property type="match status" value="1"/>
</dbReference>
<keyword evidence="5" id="KW-0804">Transcription</keyword>
<keyword evidence="4" id="KW-0805">Transcription regulation</keyword>
<organism evidence="8">
    <name type="scientific">Citrobacter rodentium</name>
    <dbReference type="NCBI Taxonomy" id="67825"/>
    <lineage>
        <taxon>Bacteria</taxon>
        <taxon>Pseudomonadati</taxon>
        <taxon>Pseudomonadota</taxon>
        <taxon>Gammaproteobacteria</taxon>
        <taxon>Enterobacterales</taxon>
        <taxon>Enterobacteriaceae</taxon>
        <taxon>Citrobacter</taxon>
    </lineage>
</organism>
<evidence type="ECO:0000256" key="4">
    <source>
        <dbReference type="ARBA" id="ARBA00023015"/>
    </source>
</evidence>
<dbReference type="InterPro" id="IPR050090">
    <property type="entry name" value="Tyrosine_recombinase_XerCD"/>
</dbReference>
<evidence type="ECO:0000256" key="5">
    <source>
        <dbReference type="ARBA" id="ARBA00023163"/>
    </source>
</evidence>
<dbReference type="GO" id="GO:0006310">
    <property type="term" value="P:DNA recombination"/>
    <property type="evidence" value="ECO:0007669"/>
    <property type="project" value="UniProtKB-KW"/>
</dbReference>
<dbReference type="NCBIfam" id="NF007370">
    <property type="entry name" value="PRK09870.1"/>
    <property type="match status" value="1"/>
</dbReference>
<dbReference type="InterPro" id="IPR013762">
    <property type="entry name" value="Integrase-like_cat_sf"/>
</dbReference>
<dbReference type="Pfam" id="PF00589">
    <property type="entry name" value="Phage_integrase"/>
    <property type="match status" value="1"/>
</dbReference>
<evidence type="ECO:0000313" key="8">
    <source>
        <dbReference type="EMBL" id="QBY29365.1"/>
    </source>
</evidence>
<reference evidence="8" key="1">
    <citation type="submission" date="2019-03" db="EMBL/GenBank/DDBJ databases">
        <title>Complete genome sequence of enteropathogenic Citrobacter rodentium strain DBS100.</title>
        <authorList>
            <person name="Popov G."/>
            <person name="Fiebig A."/>
            <person name="Shideler S."/>
            <person name="Coombes B."/>
            <person name="Savchenko A."/>
        </authorList>
    </citation>
    <scope>NUCLEOTIDE SEQUENCE</scope>
    <source>
        <strain evidence="8">DBS100</strain>
    </source>
</reference>
<dbReference type="GO" id="GO:0015074">
    <property type="term" value="P:DNA integration"/>
    <property type="evidence" value="ECO:0007669"/>
    <property type="project" value="UniProtKB-KW"/>
</dbReference>
<keyword evidence="2" id="KW-1029">Fimbrium biogenesis</keyword>
<dbReference type="RefSeq" id="WP_012907052.1">
    <property type="nucleotide sequence ID" value="NZ_CAJTBI010000055.1"/>
</dbReference>
<name>A0A482PFQ4_CITRO</name>
<dbReference type="OMA" id="ARCVYIH"/>
<keyword evidence="6" id="KW-0233">DNA recombination</keyword>
<dbReference type="InterPro" id="IPR002104">
    <property type="entry name" value="Integrase_catalytic"/>
</dbReference>
<dbReference type="NCBIfam" id="NF007371">
    <property type="entry name" value="PRK09871.1"/>
    <property type="match status" value="1"/>
</dbReference>
<evidence type="ECO:0000256" key="1">
    <source>
        <dbReference type="ARBA" id="ARBA00008857"/>
    </source>
</evidence>
<sequence length="201" mass="23037">MKNSADNKKRNFLTQNEIESLLKAANTGPHAARNYCLTLLCFIHGFRASEICRLQISDIDLKAKCIYIRRLKKGFSTTHPLLGEEIKTLRNWLNIRISWPCSDSEWLFLSRKGNPLSRQQFYQIISAAGDQAGLPLEIHPHMLRHSCGFALANRGVDTRLIQDYLGHRNIRHTVWYTASNAGRFYGIWDDVKRRQPGAASL</sequence>
<dbReference type="GO" id="GO:0003677">
    <property type="term" value="F:DNA binding"/>
    <property type="evidence" value="ECO:0007669"/>
    <property type="project" value="InterPro"/>
</dbReference>
<evidence type="ECO:0000256" key="3">
    <source>
        <dbReference type="ARBA" id="ARBA00022908"/>
    </source>
</evidence>
<dbReference type="Gene3D" id="1.10.443.10">
    <property type="entry name" value="Intergrase catalytic core"/>
    <property type="match status" value="1"/>
</dbReference>
<protein>
    <submittedName>
        <fullName evidence="8">Integrase</fullName>
    </submittedName>
</protein>
<feature type="domain" description="Tyr recombinase" evidence="7">
    <location>
        <begin position="8"/>
        <end position="189"/>
    </location>
</feature>
<evidence type="ECO:0000256" key="6">
    <source>
        <dbReference type="ARBA" id="ARBA00023172"/>
    </source>
</evidence>
<evidence type="ECO:0000256" key="2">
    <source>
        <dbReference type="ARBA" id="ARBA00022558"/>
    </source>
</evidence>
<dbReference type="EMBL" id="CP038008">
    <property type="protein sequence ID" value="QBY29365.1"/>
    <property type="molecule type" value="Genomic_DNA"/>
</dbReference>
<dbReference type="PANTHER" id="PTHR30349">
    <property type="entry name" value="PHAGE INTEGRASE-RELATED"/>
    <property type="match status" value="1"/>
</dbReference>
<dbReference type="InterPro" id="IPR011010">
    <property type="entry name" value="DNA_brk_join_enz"/>
</dbReference>
<accession>A0A482PFQ4</accession>
<keyword evidence="3" id="KW-0229">DNA integration</keyword>
<dbReference type="AlphaFoldDB" id="A0A482PFQ4"/>